<dbReference type="EMBL" id="MCGE01000040">
    <property type="protein sequence ID" value="ORZ06180.1"/>
    <property type="molecule type" value="Genomic_DNA"/>
</dbReference>
<sequence length="146" mass="17182">MYIKLWGTNILFYNSIGRDYDRPELNLDDCSGNTQTVIQKVTKSERKVRLVTINYRGLTTNIDDLHHFFQVNRNIVKLVDDIGHTVNVYGRHDIRHNDSAIRMFSGQNPFVRRSQKHIFETPDSHFRIMKIKSLPEEIEIPIRNNA</sequence>
<keyword evidence="2" id="KW-1185">Reference proteome</keyword>
<dbReference type="OrthoDB" id="2306559at2759"/>
<proteinExistence type="predicted"/>
<dbReference type="Proteomes" id="UP000193560">
    <property type="component" value="Unassembled WGS sequence"/>
</dbReference>
<evidence type="ECO:0000313" key="2">
    <source>
        <dbReference type="Proteomes" id="UP000193560"/>
    </source>
</evidence>
<evidence type="ECO:0000313" key="1">
    <source>
        <dbReference type="EMBL" id="ORZ06180.1"/>
    </source>
</evidence>
<comment type="caution">
    <text evidence="1">The sequence shown here is derived from an EMBL/GenBank/DDBJ whole genome shotgun (WGS) entry which is preliminary data.</text>
</comment>
<protein>
    <submittedName>
        <fullName evidence="1">Uncharacterized protein</fullName>
    </submittedName>
</protein>
<organism evidence="1 2">
    <name type="scientific">Absidia repens</name>
    <dbReference type="NCBI Taxonomy" id="90262"/>
    <lineage>
        <taxon>Eukaryota</taxon>
        <taxon>Fungi</taxon>
        <taxon>Fungi incertae sedis</taxon>
        <taxon>Mucoromycota</taxon>
        <taxon>Mucoromycotina</taxon>
        <taxon>Mucoromycetes</taxon>
        <taxon>Mucorales</taxon>
        <taxon>Cunninghamellaceae</taxon>
        <taxon>Absidia</taxon>
    </lineage>
</organism>
<accession>A0A1X2I126</accession>
<name>A0A1X2I126_9FUNG</name>
<gene>
    <name evidence="1" type="ORF">BCR42DRAFT_397824</name>
</gene>
<dbReference type="AlphaFoldDB" id="A0A1X2I126"/>
<reference evidence="1 2" key="1">
    <citation type="submission" date="2016-07" db="EMBL/GenBank/DDBJ databases">
        <title>Pervasive Adenine N6-methylation of Active Genes in Fungi.</title>
        <authorList>
            <consortium name="DOE Joint Genome Institute"/>
            <person name="Mondo S.J."/>
            <person name="Dannebaum R.O."/>
            <person name="Kuo R.C."/>
            <person name="Labutti K."/>
            <person name="Haridas S."/>
            <person name="Kuo A."/>
            <person name="Salamov A."/>
            <person name="Ahrendt S.R."/>
            <person name="Lipzen A."/>
            <person name="Sullivan W."/>
            <person name="Andreopoulos W.B."/>
            <person name="Clum A."/>
            <person name="Lindquist E."/>
            <person name="Daum C."/>
            <person name="Ramamoorthy G.K."/>
            <person name="Gryganskyi A."/>
            <person name="Culley D."/>
            <person name="Magnuson J.K."/>
            <person name="James T.Y."/>
            <person name="O'Malley M.A."/>
            <person name="Stajich J.E."/>
            <person name="Spatafora J.W."/>
            <person name="Visel A."/>
            <person name="Grigoriev I.V."/>
        </authorList>
    </citation>
    <scope>NUCLEOTIDE SEQUENCE [LARGE SCALE GENOMIC DNA]</scope>
    <source>
        <strain evidence="1 2">NRRL 1336</strain>
    </source>
</reference>